<reference evidence="1 2" key="1">
    <citation type="submission" date="2016-05" db="EMBL/GenBank/DDBJ databases">
        <title>Comparative analysis of secretome profiles of manganese(II)-oxidizing ascomycete fungi.</title>
        <authorList>
            <consortium name="DOE Joint Genome Institute"/>
            <person name="Zeiner C.A."/>
            <person name="Purvine S.O."/>
            <person name="Zink E.M."/>
            <person name="Wu S."/>
            <person name="Pasa-Tolic L."/>
            <person name="Chaput D.L."/>
            <person name="Haridas S."/>
            <person name="Grigoriev I.V."/>
            <person name="Santelli C.M."/>
            <person name="Hansel C.M."/>
        </authorList>
    </citation>
    <scope>NUCLEOTIDE SEQUENCE [LARGE SCALE GENOMIC DNA]</scope>
    <source>
        <strain evidence="1 2">AP3s5-JAC2a</strain>
    </source>
</reference>
<keyword evidence="2" id="KW-1185">Reference proteome</keyword>
<dbReference type="OrthoDB" id="10633669at2759"/>
<dbReference type="InParanoid" id="A0A177BZZ7"/>
<accession>A0A177BZZ7</accession>
<dbReference type="AlphaFoldDB" id="A0A177BZZ7"/>
<evidence type="ECO:0000313" key="1">
    <source>
        <dbReference type="EMBL" id="OAG00219.1"/>
    </source>
</evidence>
<dbReference type="Proteomes" id="UP000077069">
    <property type="component" value="Unassembled WGS sequence"/>
</dbReference>
<organism evidence="1 2">
    <name type="scientific">Paraphaeosphaeria sporulosa</name>
    <dbReference type="NCBI Taxonomy" id="1460663"/>
    <lineage>
        <taxon>Eukaryota</taxon>
        <taxon>Fungi</taxon>
        <taxon>Dikarya</taxon>
        <taxon>Ascomycota</taxon>
        <taxon>Pezizomycotina</taxon>
        <taxon>Dothideomycetes</taxon>
        <taxon>Pleosporomycetidae</taxon>
        <taxon>Pleosporales</taxon>
        <taxon>Massarineae</taxon>
        <taxon>Didymosphaeriaceae</taxon>
        <taxon>Paraphaeosphaeria</taxon>
    </lineage>
</organism>
<dbReference type="RefSeq" id="XP_018030584.1">
    <property type="nucleotide sequence ID" value="XM_018185926.1"/>
</dbReference>
<proteinExistence type="predicted"/>
<sequence>MCRSNMSAAHVLDATAGVISVLGTRSLSRHRQKYDDSSEVHVNAGEGSGYAVLGCDMPRLPAHLHHHYSSSLIRLVTHPRYHPEPSLMQSYVACRPHTAILHAGANLRGGPGTAKLASEVGGARERRRHDWSACWRGARLGDQVFRARVSSAGVEGLAWAGPRVCRQDM</sequence>
<evidence type="ECO:0000313" key="2">
    <source>
        <dbReference type="Proteomes" id="UP000077069"/>
    </source>
</evidence>
<dbReference type="GeneID" id="28769412"/>
<protein>
    <submittedName>
        <fullName evidence="1">Uncharacterized protein</fullName>
    </submittedName>
</protein>
<name>A0A177BZZ7_9PLEO</name>
<gene>
    <name evidence="1" type="ORF">CC84DRAFT_363635</name>
</gene>
<dbReference type="EMBL" id="KV441560">
    <property type="protein sequence ID" value="OAG00219.1"/>
    <property type="molecule type" value="Genomic_DNA"/>
</dbReference>